<evidence type="ECO:0000259" key="4">
    <source>
        <dbReference type="PROSITE" id="PS50234"/>
    </source>
</evidence>
<protein>
    <recommendedName>
        <fullName evidence="9">VWFA domain-containing protein</fullName>
    </recommendedName>
</protein>
<dbReference type="InterPro" id="IPR036465">
    <property type="entry name" value="vWFA_dom_sf"/>
</dbReference>
<dbReference type="SMART" id="SM00327">
    <property type="entry name" value="VWA"/>
    <property type="match status" value="1"/>
</dbReference>
<keyword evidence="1" id="KW-0396">Initiation factor</keyword>
<dbReference type="Gene3D" id="3.40.50.410">
    <property type="entry name" value="von Willebrand factor, type A domain"/>
    <property type="match status" value="1"/>
</dbReference>
<feature type="domain" description="WWE" evidence="6">
    <location>
        <begin position="1066"/>
        <end position="1144"/>
    </location>
</feature>
<evidence type="ECO:0000259" key="5">
    <source>
        <dbReference type="PROSITE" id="PS50832"/>
    </source>
</evidence>
<dbReference type="PROSITE" id="PS50832">
    <property type="entry name" value="S1_IF1_TYPE"/>
    <property type="match status" value="1"/>
</dbReference>
<dbReference type="InterPro" id="IPR037252">
    <property type="entry name" value="Mib_Herc2_sf"/>
</dbReference>
<feature type="region of interest" description="Disordered" evidence="3">
    <location>
        <begin position="467"/>
        <end position="486"/>
    </location>
</feature>
<proteinExistence type="predicted"/>
<keyword evidence="2" id="KW-0175">Coiled coil</keyword>
<organism evidence="7 8">
    <name type="scientific">Mytilus coruscus</name>
    <name type="common">Sea mussel</name>
    <dbReference type="NCBI Taxonomy" id="42192"/>
    <lineage>
        <taxon>Eukaryota</taxon>
        <taxon>Metazoa</taxon>
        <taxon>Spiralia</taxon>
        <taxon>Lophotrochozoa</taxon>
        <taxon>Mollusca</taxon>
        <taxon>Bivalvia</taxon>
        <taxon>Autobranchia</taxon>
        <taxon>Pteriomorphia</taxon>
        <taxon>Mytilida</taxon>
        <taxon>Mytiloidea</taxon>
        <taxon>Mytilidae</taxon>
        <taxon>Mytilinae</taxon>
        <taxon>Mytilus</taxon>
    </lineage>
</organism>
<reference evidence="7 8" key="1">
    <citation type="submission" date="2020-06" db="EMBL/GenBank/DDBJ databases">
        <authorList>
            <person name="Li R."/>
            <person name="Bekaert M."/>
        </authorList>
    </citation>
    <scope>NUCLEOTIDE SEQUENCE [LARGE SCALE GENOMIC DNA]</scope>
    <source>
        <strain evidence="8">wild</strain>
    </source>
</reference>
<dbReference type="GO" id="GO:0004842">
    <property type="term" value="F:ubiquitin-protein transferase activity"/>
    <property type="evidence" value="ECO:0007669"/>
    <property type="project" value="InterPro"/>
</dbReference>
<name>A0A6J8CH66_MYTCO</name>
<dbReference type="SUPFAM" id="SSF117839">
    <property type="entry name" value="WWE domain"/>
    <property type="match status" value="1"/>
</dbReference>
<feature type="compositionally biased region" description="Basic and acidic residues" evidence="3">
    <location>
        <begin position="523"/>
        <end position="535"/>
    </location>
</feature>
<dbReference type="PROSITE" id="PS50918">
    <property type="entry name" value="WWE"/>
    <property type="match status" value="1"/>
</dbReference>
<dbReference type="SUPFAM" id="SSF159034">
    <property type="entry name" value="Mib/herc2 domain-like"/>
    <property type="match status" value="1"/>
</dbReference>
<dbReference type="OrthoDB" id="6153315at2759"/>
<keyword evidence="1" id="KW-0648">Protein biosynthesis</keyword>
<keyword evidence="8" id="KW-1185">Reference proteome</keyword>
<feature type="compositionally biased region" description="Polar residues" evidence="3">
    <location>
        <begin position="447"/>
        <end position="458"/>
    </location>
</feature>
<dbReference type="Pfam" id="PF02825">
    <property type="entry name" value="WWE"/>
    <property type="match status" value="1"/>
</dbReference>
<sequence length="1148" mass="129952">MYGYDTENTSLPANATINVNGTTVTLSESKPYDEPPSWRTRVTLTTSHTDSSKLDGIHRNIVSLFEGRNLHSNLVQLWKELKKQYNAVLQKLLTQVGSHQIILDMYMFSKRGHESYKREVSDGRFSRILVLLFEEMSEGNIDSTDTSFNVKTERDEKFTDPTPPASPTSTTISIGEQSVDSYSSFSESMAFGGFPDDPYGTVQEFLESTPTETPSVSPIKDIQRHDMRRTVMLVETGAQTNAGLSEMLGPEPLSSRQMQIIKNQLEASMTRRLSDVKNTQAKDKMDIVRRMDKLEKIIKQSNETSELMQASQKTAVDEGLDRTRRTLQGLSEKVDDMERMFEEKLQLMTETRSGQRDTEKIQDLTQEVKDFRKNFEVYQVETTKRLDLVVNTVTEVKTAVEKSVLDIKEAFTSTHFTKTPPRTPPSSPRSDFHFHLQSSRHPEPHDPSSTLPKTSSLADSHLSYTRLSESTQRIDQPQDSDDFSSTGRQSIRLGAEMLFHRDDNVNNVHSPSTQEYIKLSQSRQERQEQRQRSEMQSDIARTSPSLFPKTPPELEEAFKIAEEEGILPKIGSDEENLGREERESAHLPTVEGATAFTDEHMYGNGQTEPLSPLSTHGTEPSLYGDTQPIQDEESILTEVHRTIQADEGIILEANELRRLADLPLTDTILKILVEALQDSRSNVPDTSDGGIDTILCLDISQSTEGKAFDQLISVLTDFLNDAEELSLNRELYENIGIVVFGSQTEILSPLTMDYSDLVAKICKLKPTGTSALHTALALCSIALKEKGGPMSMGGYIVPSRIVVFSDGRPTDDSQMNDILSEYAPKPPEVGERVKIMVQQLHHQGYTLFTVPVGSHVNRMFLQDMAKMGGGKLIDMEDVRFIKKYFHYQVVTGNVIQKCHETGNTKMYAEYIQREVNQHESGLDSDDISHITEIIHTSKELDDEEHDNLPSLGSRVQILSGEATSDPLQYGTIVQNLPDGWIKVQLDNGLINFYHYVNGDREDVKLVSVPRQLKEDQLIEVGVFVYEIGKPQRKGIVFRVTNSGFVDVRWEDGTKSRHKYGADGEFQLEIHNEVSYTKVLWKWQELSMQQWISFDDVNQTKIEQAYQKKSKTCVIDMDNNRARIVFDKGHMKFMGEDNIILPVRRFDDS</sequence>
<dbReference type="GO" id="GO:0046872">
    <property type="term" value="F:metal ion binding"/>
    <property type="evidence" value="ECO:0007669"/>
    <property type="project" value="InterPro"/>
</dbReference>
<evidence type="ECO:0000313" key="7">
    <source>
        <dbReference type="EMBL" id="CAC5394639.1"/>
    </source>
</evidence>
<dbReference type="InterPro" id="IPR037197">
    <property type="entry name" value="WWE_dom_sf"/>
</dbReference>
<accession>A0A6J8CH66</accession>
<feature type="coiled-coil region" evidence="2">
    <location>
        <begin position="320"/>
        <end position="381"/>
    </location>
</feature>
<evidence type="ECO:0000256" key="2">
    <source>
        <dbReference type="SAM" id="Coils"/>
    </source>
</evidence>
<evidence type="ECO:0000259" key="6">
    <source>
        <dbReference type="PROSITE" id="PS50918"/>
    </source>
</evidence>
<evidence type="ECO:0000256" key="1">
    <source>
        <dbReference type="PROSITE-ProRule" id="PRU00181"/>
    </source>
</evidence>
<dbReference type="Pfam" id="PF13519">
    <property type="entry name" value="VWA_2"/>
    <property type="match status" value="1"/>
</dbReference>
<evidence type="ECO:0008006" key="9">
    <source>
        <dbReference type="Google" id="ProtNLM"/>
    </source>
</evidence>
<dbReference type="EMBL" id="CACVKT020005342">
    <property type="protein sequence ID" value="CAC5394639.1"/>
    <property type="molecule type" value="Genomic_DNA"/>
</dbReference>
<feature type="domain" description="VWFA" evidence="4">
    <location>
        <begin position="692"/>
        <end position="889"/>
    </location>
</feature>
<dbReference type="InterPro" id="IPR004170">
    <property type="entry name" value="WWE_dom"/>
</dbReference>
<dbReference type="AlphaFoldDB" id="A0A6J8CH66"/>
<gene>
    <name evidence="7" type="ORF">MCOR_29368</name>
</gene>
<dbReference type="SUPFAM" id="SSF53300">
    <property type="entry name" value="vWA-like"/>
    <property type="match status" value="1"/>
</dbReference>
<dbReference type="InterPro" id="IPR002035">
    <property type="entry name" value="VWF_A"/>
</dbReference>
<dbReference type="PROSITE" id="PS50234">
    <property type="entry name" value="VWFA"/>
    <property type="match status" value="1"/>
</dbReference>
<dbReference type="GO" id="GO:0003723">
    <property type="term" value="F:RNA binding"/>
    <property type="evidence" value="ECO:0007669"/>
    <property type="project" value="InterPro"/>
</dbReference>
<dbReference type="GO" id="GO:0003743">
    <property type="term" value="F:translation initiation factor activity"/>
    <property type="evidence" value="ECO:0007669"/>
    <property type="project" value="UniProtKB-UniRule"/>
</dbReference>
<evidence type="ECO:0000256" key="3">
    <source>
        <dbReference type="SAM" id="MobiDB-lite"/>
    </source>
</evidence>
<feature type="region of interest" description="Disordered" evidence="3">
    <location>
        <begin position="518"/>
        <end position="551"/>
    </location>
</feature>
<dbReference type="CDD" id="cd00198">
    <property type="entry name" value="vWFA"/>
    <property type="match status" value="1"/>
</dbReference>
<feature type="domain" description="S1-like" evidence="5">
    <location>
        <begin position="953"/>
        <end position="1040"/>
    </location>
</feature>
<feature type="region of interest" description="Disordered" evidence="3">
    <location>
        <begin position="415"/>
        <end position="458"/>
    </location>
</feature>
<feature type="compositionally biased region" description="Basic and acidic residues" evidence="3">
    <location>
        <begin position="430"/>
        <end position="446"/>
    </location>
</feature>
<evidence type="ECO:0000313" key="8">
    <source>
        <dbReference type="Proteomes" id="UP000507470"/>
    </source>
</evidence>
<dbReference type="Gene3D" id="3.30.720.50">
    <property type="match status" value="1"/>
</dbReference>
<dbReference type="Proteomes" id="UP000507470">
    <property type="component" value="Unassembled WGS sequence"/>
</dbReference>
<dbReference type="InterPro" id="IPR006196">
    <property type="entry name" value="RNA-binding_domain_S1_IF1"/>
</dbReference>